<proteinExistence type="inferred from homology"/>
<dbReference type="Pfam" id="PF13862">
    <property type="entry name" value="BCCIP"/>
    <property type="match status" value="1"/>
</dbReference>
<feature type="region of interest" description="Disordered" evidence="2">
    <location>
        <begin position="282"/>
        <end position="311"/>
    </location>
</feature>
<gene>
    <name evidence="3" type="ORF">TVY486_1109550</name>
</gene>
<feature type="compositionally biased region" description="Acidic residues" evidence="2">
    <location>
        <begin position="59"/>
        <end position="70"/>
    </location>
</feature>
<accession>G0UCC0</accession>
<protein>
    <submittedName>
        <fullName evidence="3">Uncharacterized protein</fullName>
    </submittedName>
</protein>
<name>G0UCC0_TRYVY</name>
<dbReference type="PANTHER" id="PTHR13261:SF0">
    <property type="entry name" value="BRCA2 AND CDKN1A-INTERACTING PROTEIN"/>
    <property type="match status" value="1"/>
</dbReference>
<evidence type="ECO:0000256" key="2">
    <source>
        <dbReference type="SAM" id="MobiDB-lite"/>
    </source>
</evidence>
<feature type="region of interest" description="Disordered" evidence="2">
    <location>
        <begin position="1"/>
        <end position="73"/>
    </location>
</feature>
<sequence>MRKHHRQSNSAHLVPGKSSRTDGQGSFGGREDSDPSKNAVGCLNAYEQGTTSSGSSSAWDDDASSVEVSEESGGSSVINVDFGVFDMRTRDVDAAMHLLDQLCPDKMNEVDRDALGAALHANPFTCVVRVDSAATDDNDDGDEEEEEAVEGEADEKVDDDDGDDDIYGLASVLDLNHDQRLASLRQFLRGAVWRNVAPGVPPTEVLTSVDSSTGRSRCVLLVGEYIRNVPLELTYQILSELLQRFKDASGTRRPDAPPTAAVVLATWPCMFAVLSKIQRTADAPENAKPDETAAKTKSDSEAPKKKRRLGGTRQEEFDMKRYVFWREEDALFYEHRDTKVATVAYRCRSQYDGQPEHEVPISLLYVVSQDGLLKALAEIKKRGSAQATVTRY</sequence>
<evidence type="ECO:0000313" key="3">
    <source>
        <dbReference type="EMBL" id="CCC53471.1"/>
    </source>
</evidence>
<dbReference type="AlphaFoldDB" id="G0UCC0"/>
<reference evidence="3" key="1">
    <citation type="journal article" date="2012" name="Proc. Natl. Acad. Sci. U.S.A.">
        <title>Antigenic diversity is generated by distinct evolutionary mechanisms in African trypanosome species.</title>
        <authorList>
            <person name="Jackson A.P."/>
            <person name="Berry A."/>
            <person name="Aslett M."/>
            <person name="Allison H.C."/>
            <person name="Burton P."/>
            <person name="Vavrova-Anderson J."/>
            <person name="Brown R."/>
            <person name="Browne H."/>
            <person name="Corton N."/>
            <person name="Hauser H."/>
            <person name="Gamble J."/>
            <person name="Gilderthorp R."/>
            <person name="Marcello L."/>
            <person name="McQuillan J."/>
            <person name="Otto T.D."/>
            <person name="Quail M.A."/>
            <person name="Sanders M.J."/>
            <person name="van Tonder A."/>
            <person name="Ginger M.L."/>
            <person name="Field M.C."/>
            <person name="Barry J.D."/>
            <person name="Hertz-Fowler C."/>
            <person name="Berriman M."/>
        </authorList>
    </citation>
    <scope>NUCLEOTIDE SEQUENCE</scope>
    <source>
        <strain evidence="3">Y486</strain>
    </source>
</reference>
<dbReference type="GO" id="GO:0005634">
    <property type="term" value="C:nucleus"/>
    <property type="evidence" value="ECO:0007669"/>
    <property type="project" value="TreeGrafter"/>
</dbReference>
<organism evidence="3">
    <name type="scientific">Trypanosoma vivax (strain Y486)</name>
    <dbReference type="NCBI Taxonomy" id="1055687"/>
    <lineage>
        <taxon>Eukaryota</taxon>
        <taxon>Discoba</taxon>
        <taxon>Euglenozoa</taxon>
        <taxon>Kinetoplastea</taxon>
        <taxon>Metakinetoplastina</taxon>
        <taxon>Trypanosomatida</taxon>
        <taxon>Trypanosomatidae</taxon>
        <taxon>Trypanosoma</taxon>
        <taxon>Duttonella</taxon>
    </lineage>
</organism>
<feature type="region of interest" description="Disordered" evidence="2">
    <location>
        <begin position="134"/>
        <end position="162"/>
    </location>
</feature>
<feature type="compositionally biased region" description="Basic and acidic residues" evidence="2">
    <location>
        <begin position="285"/>
        <end position="303"/>
    </location>
</feature>
<dbReference type="InterPro" id="IPR025602">
    <property type="entry name" value="BCP1_family"/>
</dbReference>
<dbReference type="EMBL" id="HE573027">
    <property type="protein sequence ID" value="CCC53471.1"/>
    <property type="molecule type" value="Genomic_DNA"/>
</dbReference>
<dbReference type="PANTHER" id="PTHR13261">
    <property type="entry name" value="BRCA2 AND CDKN1A INTERACTING PROTEIN"/>
    <property type="match status" value="1"/>
</dbReference>
<dbReference type="VEuPathDB" id="TriTrypDB:TvY486_1109550"/>
<comment type="similarity">
    <text evidence="1">Belongs to the BCP1 family.</text>
</comment>
<evidence type="ECO:0000256" key="1">
    <source>
        <dbReference type="ARBA" id="ARBA00006781"/>
    </source>
</evidence>